<proteinExistence type="predicted"/>
<accession>A0A6M3IQI8</accession>
<organism evidence="1">
    <name type="scientific">viral metagenome</name>
    <dbReference type="NCBI Taxonomy" id="1070528"/>
    <lineage>
        <taxon>unclassified sequences</taxon>
        <taxon>metagenomes</taxon>
        <taxon>organismal metagenomes</taxon>
    </lineage>
</organism>
<evidence type="ECO:0000313" key="1">
    <source>
        <dbReference type="EMBL" id="QJA59548.1"/>
    </source>
</evidence>
<sequence length="115" mass="13308">MRKIKIEKWKSKVPKYDEGKIVGTEDKDEDLLIAFNVLIANKKPEEMPRGLDKFRTFGRLSKAFEKADETGFLELEEADYKFLKDSIEKDVPASWGMNANIMKAMEEFLDAKAEE</sequence>
<evidence type="ECO:0008006" key="3">
    <source>
        <dbReference type="Google" id="ProtNLM"/>
    </source>
</evidence>
<dbReference type="EMBL" id="MT142173">
    <property type="protein sequence ID" value="QJA75590.1"/>
    <property type="molecule type" value="Genomic_DNA"/>
</dbReference>
<gene>
    <name evidence="2" type="ORF">MM415A01743_0002</name>
    <name evidence="1" type="ORF">MM415B01269_0018</name>
</gene>
<name>A0A6M3IQI8_9ZZZZ</name>
<evidence type="ECO:0000313" key="2">
    <source>
        <dbReference type="EMBL" id="QJA75590.1"/>
    </source>
</evidence>
<reference evidence="1" key="1">
    <citation type="submission" date="2020-03" db="EMBL/GenBank/DDBJ databases">
        <title>The deep terrestrial virosphere.</title>
        <authorList>
            <person name="Holmfeldt K."/>
            <person name="Nilsson E."/>
            <person name="Simone D."/>
            <person name="Lopez-Fernandez M."/>
            <person name="Wu X."/>
            <person name="de Brujin I."/>
            <person name="Lundin D."/>
            <person name="Andersson A."/>
            <person name="Bertilsson S."/>
            <person name="Dopson M."/>
        </authorList>
    </citation>
    <scope>NUCLEOTIDE SEQUENCE</scope>
    <source>
        <strain evidence="2">MM415A01743</strain>
        <strain evidence="1">MM415B01269</strain>
    </source>
</reference>
<dbReference type="AlphaFoldDB" id="A0A6M3IQI8"/>
<dbReference type="EMBL" id="MT141374">
    <property type="protein sequence ID" value="QJA59548.1"/>
    <property type="molecule type" value="Genomic_DNA"/>
</dbReference>
<protein>
    <recommendedName>
        <fullName evidence="3">Tail assembly chaperone</fullName>
    </recommendedName>
</protein>